<dbReference type="AlphaFoldDB" id="A0A8S3DKQ3"/>
<dbReference type="EMBL" id="CAJOBH010213896">
    <property type="protein sequence ID" value="CAF5017440.1"/>
    <property type="molecule type" value="Genomic_DNA"/>
</dbReference>
<keyword evidence="1" id="KW-0547">Nucleotide-binding</keyword>
<reference evidence="3" key="1">
    <citation type="submission" date="2021-02" db="EMBL/GenBank/DDBJ databases">
        <authorList>
            <person name="Nowell W R."/>
        </authorList>
    </citation>
    <scope>NUCLEOTIDE SEQUENCE</scope>
</reference>
<dbReference type="GO" id="GO:0005525">
    <property type="term" value="F:GTP binding"/>
    <property type="evidence" value="ECO:0007669"/>
    <property type="project" value="UniProtKB-KW"/>
</dbReference>
<keyword evidence="2" id="KW-0342">GTP-binding</keyword>
<comment type="caution">
    <text evidence="3">The sequence shown here is derived from an EMBL/GenBank/DDBJ whole genome shotgun (WGS) entry which is preliminary data.</text>
</comment>
<evidence type="ECO:0000313" key="4">
    <source>
        <dbReference type="Proteomes" id="UP000681967"/>
    </source>
</evidence>
<protein>
    <submittedName>
        <fullName evidence="3">Uncharacterized protein</fullName>
    </submittedName>
</protein>
<dbReference type="FunFam" id="3.40.50.300:FF:001447">
    <property type="entry name" value="Ras-related protein Rab-1B"/>
    <property type="match status" value="1"/>
</dbReference>
<dbReference type="Gene3D" id="3.40.50.300">
    <property type="entry name" value="P-loop containing nucleotide triphosphate hydrolases"/>
    <property type="match status" value="1"/>
</dbReference>
<dbReference type="GO" id="GO:0003924">
    <property type="term" value="F:GTPase activity"/>
    <property type="evidence" value="ECO:0007669"/>
    <property type="project" value="InterPro"/>
</dbReference>
<feature type="non-terminal residue" evidence="3">
    <location>
        <position position="1"/>
    </location>
</feature>
<dbReference type="InterPro" id="IPR001806">
    <property type="entry name" value="Small_GTPase"/>
</dbReference>
<evidence type="ECO:0000256" key="1">
    <source>
        <dbReference type="ARBA" id="ARBA00022741"/>
    </source>
</evidence>
<dbReference type="SMART" id="SM00175">
    <property type="entry name" value="RAB"/>
    <property type="match status" value="1"/>
</dbReference>
<gene>
    <name evidence="3" type="ORF">BYL167_LOCUS55857</name>
</gene>
<evidence type="ECO:0000313" key="3">
    <source>
        <dbReference type="EMBL" id="CAF5017440.1"/>
    </source>
</evidence>
<proteinExistence type="predicted"/>
<dbReference type="InterPro" id="IPR050227">
    <property type="entry name" value="Rab"/>
</dbReference>
<dbReference type="PANTHER" id="PTHR47977">
    <property type="entry name" value="RAS-RELATED PROTEIN RAB"/>
    <property type="match status" value="1"/>
</dbReference>
<organism evidence="3 4">
    <name type="scientific">Rotaria magnacalcarata</name>
    <dbReference type="NCBI Taxonomy" id="392030"/>
    <lineage>
        <taxon>Eukaryota</taxon>
        <taxon>Metazoa</taxon>
        <taxon>Spiralia</taxon>
        <taxon>Gnathifera</taxon>
        <taxon>Rotifera</taxon>
        <taxon>Eurotatoria</taxon>
        <taxon>Bdelloidea</taxon>
        <taxon>Philodinida</taxon>
        <taxon>Philodinidae</taxon>
        <taxon>Rotaria</taxon>
    </lineage>
</organism>
<sequence length="159" mass="17797">MASGVFNRTRKLPVVMNICAFLPSINTIIDDCLLIDYHIDSDPLSGHVYVCDFKSDVSTQLGNDLKICTSSYDAPQASNRRIGLHTPYDIIHYDYQFRLIVVGDSTVGKSSLLRTFCDGIFSLDPDPTVGVDFHVRIVEVKPGIKVKLQLWDTAGQERF</sequence>
<accession>A0A8S3DKQ3</accession>
<name>A0A8S3DKQ3_9BILA</name>
<dbReference type="Pfam" id="PF00071">
    <property type="entry name" value="Ras"/>
    <property type="match status" value="1"/>
</dbReference>
<dbReference type="PRINTS" id="PR00449">
    <property type="entry name" value="RASTRNSFRMNG"/>
</dbReference>
<dbReference type="PROSITE" id="PS51419">
    <property type="entry name" value="RAB"/>
    <property type="match status" value="1"/>
</dbReference>
<feature type="non-terminal residue" evidence="3">
    <location>
        <position position="159"/>
    </location>
</feature>
<evidence type="ECO:0000256" key="2">
    <source>
        <dbReference type="ARBA" id="ARBA00023134"/>
    </source>
</evidence>
<dbReference type="Proteomes" id="UP000681967">
    <property type="component" value="Unassembled WGS sequence"/>
</dbReference>
<dbReference type="InterPro" id="IPR027417">
    <property type="entry name" value="P-loop_NTPase"/>
</dbReference>
<dbReference type="SUPFAM" id="SSF52540">
    <property type="entry name" value="P-loop containing nucleoside triphosphate hydrolases"/>
    <property type="match status" value="1"/>
</dbReference>